<accession>A0A058ZA03</accession>
<feature type="compositionally biased region" description="Low complexity" evidence="1">
    <location>
        <begin position="65"/>
        <end position="74"/>
    </location>
</feature>
<feature type="region of interest" description="Disordered" evidence="1">
    <location>
        <begin position="59"/>
        <end position="132"/>
    </location>
</feature>
<evidence type="ECO:0000256" key="1">
    <source>
        <dbReference type="SAM" id="MobiDB-lite"/>
    </source>
</evidence>
<feature type="compositionally biased region" description="Low complexity" evidence="1">
    <location>
        <begin position="234"/>
        <end position="261"/>
    </location>
</feature>
<proteinExistence type="predicted"/>
<evidence type="ECO:0000313" key="2">
    <source>
        <dbReference type="EMBL" id="KCV71124.1"/>
    </source>
</evidence>
<dbReference type="GeneID" id="20526799"/>
<feature type="compositionally biased region" description="Basic residues" evidence="1">
    <location>
        <begin position="320"/>
        <end position="329"/>
    </location>
</feature>
<feature type="compositionally biased region" description="Acidic residues" evidence="1">
    <location>
        <begin position="217"/>
        <end position="233"/>
    </location>
</feature>
<protein>
    <submittedName>
        <fullName evidence="2">Uncharacterized protein</fullName>
    </submittedName>
</protein>
<dbReference type="Proteomes" id="UP000030693">
    <property type="component" value="Unassembled WGS sequence"/>
</dbReference>
<feature type="region of interest" description="Disordered" evidence="1">
    <location>
        <begin position="154"/>
        <end position="173"/>
    </location>
</feature>
<sequence length="756" mass="79971">MVWESGYTPGGPDGPSPSAARAPLPPDVEISTQPDPAEEGSLRTNVFIPASCYTRAGYRPLGCQSDAGSAGDSRASSDEDLEKVPEARATESRPGLDLPPDTKPISPGGKAPRRRGRRGRSHTRRRSRSRLARMAQSLKTLLLCGMVYSDSDDEGDAGACDNSGGGGGSGHAQQPLLAAATPQVAIDPQLYRDTLQIVMSHLSEMNESGDPRGMDSNMDDFDSDSDSDSDDEGMAAGRAMRRAGAGSEANAAGGFSAFHPGGSPPPSYSDGAQSGTDDDLPDTGEAGILLRHRAGAASSTGRPGSGSLGPLLAGNGGSRHPNHHHHHDHHQSTGRLPYQQPQHGSGPLHGPFSDRPAGALLPVGGRGRARSPHASGSRRPGMPAGPQPPPAGPSAPPPGQRLDYFRPAPGHPQYQSGHVPSPSQPQPQPQPHTGYAPLPGLVPPPSSNPDLVRAQVNYRGWHFTIKNKTNQRVAILVSYDRHERYMTQMSIQMNNLGMALSFTRSLLGLGHPQTEIELNGIKRKTHIKAITRFVYVSAFYERWARAKCPMGPAPPADCPTTWDPEQAPNGMYSPQDPRLWRHGLPPLTSEPGPSPVTPGPAPLPPMVPGPPGYIGPRDDPAQTTAPDAGEAPSARPGRDDEDDDEIPLGGLPGTGELVPARAPRPPRERVWLFRNRICRYNGHITLRLPMFDNIQLVEPIPEDGPIGGGGLPLRSLATVATGTGAYSLGEAGGMLALDPGQERQLHHAPEHVPPGL</sequence>
<dbReference type="EMBL" id="KB932203">
    <property type="protein sequence ID" value="KCV71124.1"/>
    <property type="molecule type" value="Genomic_DNA"/>
</dbReference>
<dbReference type="RefSeq" id="XP_009494247.1">
    <property type="nucleotide sequence ID" value="XM_009495972.1"/>
</dbReference>
<evidence type="ECO:0000313" key="3">
    <source>
        <dbReference type="Proteomes" id="UP000030693"/>
    </source>
</evidence>
<feature type="compositionally biased region" description="Basic residues" evidence="1">
    <location>
        <begin position="111"/>
        <end position="131"/>
    </location>
</feature>
<feature type="compositionally biased region" description="Basic and acidic residues" evidence="1">
    <location>
        <begin position="82"/>
        <end position="91"/>
    </location>
</feature>
<feature type="compositionally biased region" description="Pro residues" evidence="1">
    <location>
        <begin position="383"/>
        <end position="399"/>
    </location>
</feature>
<feature type="compositionally biased region" description="Pro residues" evidence="1">
    <location>
        <begin position="592"/>
        <end position="613"/>
    </location>
</feature>
<reference evidence="2" key="1">
    <citation type="submission" date="2013-04" db="EMBL/GenBank/DDBJ databases">
        <title>The Genome Sequence of Fonticula alba ATCC 38817.</title>
        <authorList>
            <consortium name="The Broad Institute Genomics Platform"/>
            <person name="Russ C."/>
            <person name="Cuomo C."/>
            <person name="Burger G."/>
            <person name="Gray M.W."/>
            <person name="Holland P.W.H."/>
            <person name="King N."/>
            <person name="Lang F.B.F."/>
            <person name="Roger A.J."/>
            <person name="Ruiz-Trillo I."/>
            <person name="Brown M."/>
            <person name="Walker B."/>
            <person name="Young S."/>
            <person name="Zeng Q."/>
            <person name="Gargeya S."/>
            <person name="Fitzgerald M."/>
            <person name="Haas B."/>
            <person name="Abouelleil A."/>
            <person name="Allen A.W."/>
            <person name="Alvarado L."/>
            <person name="Arachchi H.M."/>
            <person name="Berlin A.M."/>
            <person name="Chapman S.B."/>
            <person name="Gainer-Dewar J."/>
            <person name="Goldberg J."/>
            <person name="Griggs A."/>
            <person name="Gujja S."/>
            <person name="Hansen M."/>
            <person name="Howarth C."/>
            <person name="Imamovic A."/>
            <person name="Ireland A."/>
            <person name="Larimer J."/>
            <person name="McCowan C."/>
            <person name="Murphy C."/>
            <person name="Pearson M."/>
            <person name="Poon T.W."/>
            <person name="Priest M."/>
            <person name="Roberts A."/>
            <person name="Saif S."/>
            <person name="Shea T."/>
            <person name="Sisk P."/>
            <person name="Sykes S."/>
            <person name="Wortman J."/>
            <person name="Nusbaum C."/>
            <person name="Birren B."/>
        </authorList>
    </citation>
    <scope>NUCLEOTIDE SEQUENCE [LARGE SCALE GENOMIC DNA]</scope>
    <source>
        <strain evidence="2">ATCC 38817</strain>
    </source>
</reference>
<gene>
    <name evidence="2" type="ORF">H696_02074</name>
</gene>
<organism evidence="2">
    <name type="scientific">Fonticula alba</name>
    <name type="common">Slime mold</name>
    <dbReference type="NCBI Taxonomy" id="691883"/>
    <lineage>
        <taxon>Eukaryota</taxon>
        <taxon>Rotosphaerida</taxon>
        <taxon>Fonticulaceae</taxon>
        <taxon>Fonticula</taxon>
    </lineage>
</organism>
<name>A0A058ZA03_FONAL</name>
<keyword evidence="3" id="KW-1185">Reference proteome</keyword>
<feature type="region of interest" description="Disordered" evidence="1">
    <location>
        <begin position="557"/>
        <end position="662"/>
    </location>
</feature>
<feature type="region of interest" description="Disordered" evidence="1">
    <location>
        <begin position="1"/>
        <end position="44"/>
    </location>
</feature>
<dbReference type="AlphaFoldDB" id="A0A058ZA03"/>
<feature type="region of interest" description="Disordered" evidence="1">
    <location>
        <begin position="205"/>
        <end position="450"/>
    </location>
</feature>